<sequence length="458" mass="50444">MQTETDFNDTIVAQATPPGRGGVGIVRVSGKASKLVAEKLLGHCPKPRRAEYLPFRNTKGELLDEGIALYFPGPNSFTGEDVLELQGHGGPVLIDMIIKAILELPGIRPARPGEFSERAFLNDKLDLTQAEAIADLIDTNSEQAAKAALQSLKGEFSHKIDQLVDAVIHLRMYVEAAIDFPDEEIDFLSDGKVAGDLSDIIDQLFHIEHQARQGTLMREGMRIVIAGRPNAGKSSLLNALAGRESAIVTEIAGTTRDVLREHIQIDGMPLHIIDTAGLRESPDQVEQIGIERAWEEIRQADRVLFMVDSQQTSAIHPDDIWPEFFAQLPEDMPFTVIRNKVDLTRESIGIDEHNGIPVLHLSAKTGHGIELLRDHLKHCVGYTTSAEGSFMARRRHLDALAKAKAHLLQGQEQLELNLAGELLAEELRLAQQHLNEITGEFTSDDLLGQIFGSFCIGK</sequence>
<evidence type="ECO:0000256" key="4">
    <source>
        <dbReference type="ARBA" id="ARBA00022694"/>
    </source>
</evidence>
<dbReference type="GO" id="GO:0005829">
    <property type="term" value="C:cytosol"/>
    <property type="evidence" value="ECO:0007669"/>
    <property type="project" value="TreeGrafter"/>
</dbReference>
<keyword evidence="9 11" id="KW-0630">Potassium</keyword>
<keyword evidence="5 11" id="KW-0479">Metal-binding</keyword>
<dbReference type="RefSeq" id="WP_105307640.1">
    <property type="nucleotide sequence ID" value="NZ_PIPS01000001.1"/>
</dbReference>
<accession>A0AA94EI87</accession>
<feature type="domain" description="TrmE-type G" evidence="13">
    <location>
        <begin position="220"/>
        <end position="381"/>
    </location>
</feature>
<protein>
    <recommendedName>
        <fullName evidence="11">tRNA modification GTPase MnmE</fullName>
        <ecNumber evidence="11">3.6.-.-</ecNumber>
    </recommendedName>
</protein>
<feature type="binding site" evidence="11">
    <location>
        <position position="251"/>
    </location>
    <ligand>
        <name>K(+)</name>
        <dbReference type="ChEBI" id="CHEBI:29103"/>
    </ligand>
</feature>
<evidence type="ECO:0000313" key="15">
    <source>
        <dbReference type="Proteomes" id="UP000286680"/>
    </source>
</evidence>
<dbReference type="CDD" id="cd04164">
    <property type="entry name" value="trmE"/>
    <property type="match status" value="1"/>
</dbReference>
<feature type="binding site" evidence="11">
    <location>
        <position position="234"/>
    </location>
    <ligand>
        <name>Mg(2+)</name>
        <dbReference type="ChEBI" id="CHEBI:18420"/>
    </ligand>
</feature>
<evidence type="ECO:0000313" key="14">
    <source>
        <dbReference type="EMBL" id="RUO45673.1"/>
    </source>
</evidence>
<evidence type="ECO:0000256" key="6">
    <source>
        <dbReference type="ARBA" id="ARBA00022741"/>
    </source>
</evidence>
<evidence type="ECO:0000256" key="10">
    <source>
        <dbReference type="ARBA" id="ARBA00023134"/>
    </source>
</evidence>
<dbReference type="Proteomes" id="UP000286680">
    <property type="component" value="Unassembled WGS sequence"/>
</dbReference>
<dbReference type="InterPro" id="IPR004520">
    <property type="entry name" value="GTPase_MnmE"/>
</dbReference>
<dbReference type="InterPro" id="IPR027368">
    <property type="entry name" value="MnmE_dom2"/>
</dbReference>
<dbReference type="GO" id="GO:0003924">
    <property type="term" value="F:GTPase activity"/>
    <property type="evidence" value="ECO:0007669"/>
    <property type="project" value="UniProtKB-UniRule"/>
</dbReference>
<feature type="binding site" evidence="11">
    <location>
        <position position="84"/>
    </location>
    <ligand>
        <name>(6S)-5-formyl-5,6,7,8-tetrahydrofolate</name>
        <dbReference type="ChEBI" id="CHEBI:57457"/>
    </ligand>
</feature>
<dbReference type="FunFam" id="3.40.50.300:FF:000249">
    <property type="entry name" value="tRNA modification GTPase MnmE"/>
    <property type="match status" value="1"/>
</dbReference>
<dbReference type="EC" id="3.6.-.-" evidence="11"/>
<dbReference type="Pfam" id="PF01926">
    <property type="entry name" value="MMR_HSR1"/>
    <property type="match status" value="1"/>
</dbReference>
<keyword evidence="7 11" id="KW-0378">Hydrolase</keyword>
<gene>
    <name evidence="11" type="primary">mnmE</name>
    <name evidence="11" type="synonym">trmE</name>
    <name evidence="14" type="ORF">CWE23_06720</name>
</gene>
<dbReference type="PROSITE" id="PS51709">
    <property type="entry name" value="G_TRME"/>
    <property type="match status" value="1"/>
</dbReference>
<keyword evidence="15" id="KW-1185">Reference proteome</keyword>
<dbReference type="InterPro" id="IPR025867">
    <property type="entry name" value="MnmE_helical"/>
</dbReference>
<evidence type="ECO:0000256" key="9">
    <source>
        <dbReference type="ARBA" id="ARBA00022958"/>
    </source>
</evidence>
<dbReference type="PANTHER" id="PTHR42714:SF2">
    <property type="entry name" value="TRNA MODIFICATION GTPASE GTPBP3, MITOCHONDRIAL"/>
    <property type="match status" value="1"/>
</dbReference>
<dbReference type="InterPro" id="IPR018948">
    <property type="entry name" value="GTP-bd_TrmE_N"/>
</dbReference>
<dbReference type="GO" id="GO:0005525">
    <property type="term" value="F:GTP binding"/>
    <property type="evidence" value="ECO:0007669"/>
    <property type="project" value="UniProtKB-UniRule"/>
</dbReference>
<dbReference type="CDD" id="cd14858">
    <property type="entry name" value="TrmE_N"/>
    <property type="match status" value="1"/>
</dbReference>
<dbReference type="EMBL" id="PIPS01000001">
    <property type="protein sequence ID" value="RUO45673.1"/>
    <property type="molecule type" value="Genomic_DNA"/>
</dbReference>
<comment type="subunit">
    <text evidence="11">Homodimer. Heterotetramer of two MnmE and two MnmG subunits.</text>
</comment>
<evidence type="ECO:0000256" key="7">
    <source>
        <dbReference type="ARBA" id="ARBA00022801"/>
    </source>
</evidence>
<dbReference type="FunFam" id="3.30.1360.120:FF:000001">
    <property type="entry name" value="tRNA modification GTPase MnmE"/>
    <property type="match status" value="1"/>
</dbReference>
<keyword evidence="10 11" id="KW-0342">GTP-binding</keyword>
<dbReference type="SUPFAM" id="SSF52540">
    <property type="entry name" value="P-loop containing nucleoside triphosphate hydrolases"/>
    <property type="match status" value="1"/>
</dbReference>
<comment type="subcellular location">
    <subcellularLocation>
        <location evidence="1 11">Cytoplasm</location>
    </subcellularLocation>
</comment>
<keyword evidence="3 11" id="KW-0963">Cytoplasm</keyword>
<feature type="binding site" evidence="11">
    <location>
        <position position="458"/>
    </location>
    <ligand>
        <name>(6S)-5-formyl-5,6,7,8-tetrahydrofolate</name>
        <dbReference type="ChEBI" id="CHEBI:57457"/>
    </ligand>
</feature>
<comment type="cofactor">
    <cofactor evidence="11">
        <name>K(+)</name>
        <dbReference type="ChEBI" id="CHEBI:29103"/>
    </cofactor>
    <text evidence="11">Binds 1 potassium ion per subunit.</text>
</comment>
<dbReference type="Pfam" id="PF12631">
    <property type="entry name" value="MnmE_helical"/>
    <property type="match status" value="1"/>
</dbReference>
<proteinExistence type="inferred from homology"/>
<feature type="binding site" evidence="11">
    <location>
        <begin position="274"/>
        <end position="277"/>
    </location>
    <ligand>
        <name>GTP</name>
        <dbReference type="ChEBI" id="CHEBI:37565"/>
    </ligand>
</feature>
<feature type="binding site" evidence="11">
    <location>
        <position position="254"/>
    </location>
    <ligand>
        <name>K(+)</name>
        <dbReference type="ChEBI" id="CHEBI:29103"/>
    </ligand>
</feature>
<dbReference type="PANTHER" id="PTHR42714">
    <property type="entry name" value="TRNA MODIFICATION GTPASE GTPBP3"/>
    <property type="match status" value="1"/>
</dbReference>
<dbReference type="InterPro" id="IPR027266">
    <property type="entry name" value="TrmE/GcvT-like"/>
</dbReference>
<dbReference type="Gene3D" id="3.30.1360.120">
    <property type="entry name" value="Probable tRNA modification gtpase trme, domain 1"/>
    <property type="match status" value="1"/>
</dbReference>
<comment type="function">
    <text evidence="11">Exhibits a very high intrinsic GTPase hydrolysis rate. Involved in the addition of a carboxymethylaminomethyl (cmnm) group at the wobble position (U34) of certain tRNAs, forming tRNA-cmnm(5)s(2)U34.</text>
</comment>
<dbReference type="SUPFAM" id="SSF116878">
    <property type="entry name" value="TrmE connector domain"/>
    <property type="match status" value="1"/>
</dbReference>
<evidence type="ECO:0000256" key="5">
    <source>
        <dbReference type="ARBA" id="ARBA00022723"/>
    </source>
</evidence>
<comment type="caution">
    <text evidence="14">The sequence shown here is derived from an EMBL/GenBank/DDBJ whole genome shotgun (WGS) entry which is preliminary data.</text>
</comment>
<comment type="similarity">
    <text evidence="2 11 12">Belongs to the TRAFAC class TrmE-Era-EngA-EngB-Septin-like GTPase superfamily. TrmE GTPase family.</text>
</comment>
<feature type="binding site" evidence="11">
    <location>
        <position position="27"/>
    </location>
    <ligand>
        <name>(6S)-5-formyl-5,6,7,8-tetrahydrofolate</name>
        <dbReference type="ChEBI" id="CHEBI:57457"/>
    </ligand>
</feature>
<dbReference type="GO" id="GO:0030488">
    <property type="term" value="P:tRNA methylation"/>
    <property type="evidence" value="ECO:0007669"/>
    <property type="project" value="TreeGrafter"/>
</dbReference>
<feature type="binding site" evidence="11">
    <location>
        <position position="255"/>
    </location>
    <ligand>
        <name>Mg(2+)</name>
        <dbReference type="ChEBI" id="CHEBI:18420"/>
    </ligand>
</feature>
<dbReference type="NCBIfam" id="TIGR00450">
    <property type="entry name" value="mnmE_trmE_thdF"/>
    <property type="match status" value="1"/>
</dbReference>
<comment type="caution">
    <text evidence="11">Lacks conserved residue(s) required for the propagation of feature annotation.</text>
</comment>
<dbReference type="GO" id="GO:0002098">
    <property type="term" value="P:tRNA wobble uridine modification"/>
    <property type="evidence" value="ECO:0007669"/>
    <property type="project" value="TreeGrafter"/>
</dbReference>
<dbReference type="NCBIfam" id="TIGR00231">
    <property type="entry name" value="small_GTP"/>
    <property type="match status" value="1"/>
</dbReference>
<evidence type="ECO:0000256" key="2">
    <source>
        <dbReference type="ARBA" id="ARBA00011043"/>
    </source>
</evidence>
<keyword evidence="6 11" id="KW-0547">Nucleotide-binding</keyword>
<dbReference type="GO" id="GO:0046872">
    <property type="term" value="F:metal ion binding"/>
    <property type="evidence" value="ECO:0007669"/>
    <property type="project" value="UniProtKB-KW"/>
</dbReference>
<feature type="binding site" evidence="11">
    <location>
        <position position="249"/>
    </location>
    <ligand>
        <name>K(+)</name>
        <dbReference type="ChEBI" id="CHEBI:29103"/>
    </ligand>
</feature>
<keyword evidence="8 11" id="KW-0460">Magnesium</keyword>
<evidence type="ECO:0000259" key="13">
    <source>
        <dbReference type="PROSITE" id="PS51709"/>
    </source>
</evidence>
<dbReference type="InterPro" id="IPR027417">
    <property type="entry name" value="P-loop_NTPase"/>
</dbReference>
<dbReference type="Gene3D" id="3.40.50.300">
    <property type="entry name" value="P-loop containing nucleotide triphosphate hydrolases"/>
    <property type="match status" value="1"/>
</dbReference>
<dbReference type="HAMAP" id="MF_00379">
    <property type="entry name" value="GTPase_MnmE"/>
    <property type="match status" value="1"/>
</dbReference>
<evidence type="ECO:0000256" key="8">
    <source>
        <dbReference type="ARBA" id="ARBA00022842"/>
    </source>
</evidence>
<dbReference type="InterPro" id="IPR005225">
    <property type="entry name" value="Small_GTP-bd"/>
</dbReference>
<feature type="binding site" evidence="11">
    <location>
        <position position="124"/>
    </location>
    <ligand>
        <name>(6S)-5-formyl-5,6,7,8-tetrahydrofolate</name>
        <dbReference type="ChEBI" id="CHEBI:57457"/>
    </ligand>
</feature>
<reference evidence="15" key="1">
    <citation type="journal article" date="2018" name="Front. Microbiol.">
        <title>Genome-Based Analysis Reveals the Taxonomy and Diversity of the Family Idiomarinaceae.</title>
        <authorList>
            <person name="Liu Y."/>
            <person name="Lai Q."/>
            <person name="Shao Z."/>
        </authorList>
    </citation>
    <scope>NUCLEOTIDE SEQUENCE [LARGE SCALE GENOMIC DNA]</scope>
    <source>
        <strain evidence="15">SN-14</strain>
    </source>
</reference>
<dbReference type="AlphaFoldDB" id="A0AA94EI87"/>
<organism evidence="14 15">
    <name type="scientific">Idiomarina aquatica</name>
    <dbReference type="NCBI Taxonomy" id="1327752"/>
    <lineage>
        <taxon>Bacteria</taxon>
        <taxon>Pseudomonadati</taxon>
        <taxon>Pseudomonadota</taxon>
        <taxon>Gammaproteobacteria</taxon>
        <taxon>Alteromonadales</taxon>
        <taxon>Idiomarinaceae</taxon>
        <taxon>Idiomarina</taxon>
    </lineage>
</organism>
<feature type="binding site" evidence="11">
    <location>
        <begin position="249"/>
        <end position="255"/>
    </location>
    <ligand>
        <name>GTP</name>
        <dbReference type="ChEBI" id="CHEBI:37565"/>
    </ligand>
</feature>
<dbReference type="InterPro" id="IPR031168">
    <property type="entry name" value="G_TrmE"/>
</dbReference>
<feature type="binding site" evidence="11">
    <location>
        <begin position="230"/>
        <end position="235"/>
    </location>
    <ligand>
        <name>GTP</name>
        <dbReference type="ChEBI" id="CHEBI:37565"/>
    </ligand>
</feature>
<dbReference type="InterPro" id="IPR006073">
    <property type="entry name" value="GTP-bd"/>
</dbReference>
<evidence type="ECO:0000256" key="11">
    <source>
        <dbReference type="HAMAP-Rule" id="MF_00379"/>
    </source>
</evidence>
<dbReference type="Pfam" id="PF10396">
    <property type="entry name" value="TrmE_N"/>
    <property type="match status" value="1"/>
</dbReference>
<feature type="binding site" evidence="11">
    <location>
        <position position="230"/>
    </location>
    <ligand>
        <name>K(+)</name>
        <dbReference type="ChEBI" id="CHEBI:29103"/>
    </ligand>
</feature>
<evidence type="ECO:0000256" key="12">
    <source>
        <dbReference type="RuleBase" id="RU003313"/>
    </source>
</evidence>
<keyword evidence="4 11" id="KW-0819">tRNA processing</keyword>
<dbReference type="NCBIfam" id="NF003661">
    <property type="entry name" value="PRK05291.1-3"/>
    <property type="match status" value="1"/>
</dbReference>
<name>A0AA94EI87_9GAMM</name>
<evidence type="ECO:0000256" key="3">
    <source>
        <dbReference type="ARBA" id="ARBA00022490"/>
    </source>
</evidence>
<evidence type="ECO:0000256" key="1">
    <source>
        <dbReference type="ARBA" id="ARBA00004496"/>
    </source>
</evidence>
<dbReference type="Gene3D" id="1.20.120.430">
    <property type="entry name" value="tRNA modification GTPase MnmE domain 2"/>
    <property type="match status" value="1"/>
</dbReference>